<evidence type="ECO:0000256" key="3">
    <source>
        <dbReference type="ARBA" id="ARBA00023004"/>
    </source>
</evidence>
<comment type="caution">
    <text evidence="7">The sequence shown here is derived from an EMBL/GenBank/DDBJ whole genome shotgun (WGS) entry which is preliminary data.</text>
</comment>
<keyword evidence="2 4" id="KW-0479">Metal-binding</keyword>
<sequence length="177" mass="19094">MIHLKNLFVRLGFVFGLVFFISSTSLHAQDGKALFQTNCASCHSLDKVLTGPALRGVESRWPDRTELHAWILNSGQYLKTGKNKAYADQLFAQYGKTTMTAFQGTLDTKEIDAILDYIKTAKPPVTAGSANGAAGASADGGDNTLFYAIITAVLAIAVLILIQVNKSLKRVAEKKEG</sequence>
<accession>A0A2W5GHZ4</accession>
<keyword evidence="3 4" id="KW-0408">Iron</keyword>
<dbReference type="GO" id="GO:0046872">
    <property type="term" value="F:metal ion binding"/>
    <property type="evidence" value="ECO:0007669"/>
    <property type="project" value="UniProtKB-KW"/>
</dbReference>
<dbReference type="Gene3D" id="1.10.760.10">
    <property type="entry name" value="Cytochrome c-like domain"/>
    <property type="match status" value="1"/>
</dbReference>
<dbReference type="PROSITE" id="PS51007">
    <property type="entry name" value="CYTC"/>
    <property type="match status" value="1"/>
</dbReference>
<dbReference type="SUPFAM" id="SSF46626">
    <property type="entry name" value="Cytochrome c"/>
    <property type="match status" value="1"/>
</dbReference>
<evidence type="ECO:0000313" key="8">
    <source>
        <dbReference type="Proteomes" id="UP000249645"/>
    </source>
</evidence>
<dbReference type="GO" id="GO:0009055">
    <property type="term" value="F:electron transfer activity"/>
    <property type="evidence" value="ECO:0007669"/>
    <property type="project" value="InterPro"/>
</dbReference>
<protein>
    <submittedName>
        <fullName evidence="7">Cytochrome C</fullName>
    </submittedName>
</protein>
<dbReference type="InterPro" id="IPR009056">
    <property type="entry name" value="Cyt_c-like_dom"/>
</dbReference>
<feature type="domain" description="Cytochrome c" evidence="6">
    <location>
        <begin position="26"/>
        <end position="122"/>
    </location>
</feature>
<dbReference type="Proteomes" id="UP000249645">
    <property type="component" value="Unassembled WGS sequence"/>
</dbReference>
<keyword evidence="1 4" id="KW-0349">Heme</keyword>
<dbReference type="GO" id="GO:0020037">
    <property type="term" value="F:heme binding"/>
    <property type="evidence" value="ECO:0007669"/>
    <property type="project" value="InterPro"/>
</dbReference>
<evidence type="ECO:0000313" key="7">
    <source>
        <dbReference type="EMBL" id="PZP41809.1"/>
    </source>
</evidence>
<evidence type="ECO:0000256" key="2">
    <source>
        <dbReference type="ARBA" id="ARBA00022723"/>
    </source>
</evidence>
<keyword evidence="5" id="KW-1133">Transmembrane helix</keyword>
<gene>
    <name evidence="7" type="ORF">DI598_17810</name>
</gene>
<dbReference type="Pfam" id="PF00034">
    <property type="entry name" value="Cytochrom_C"/>
    <property type="match status" value="1"/>
</dbReference>
<reference evidence="7 8" key="1">
    <citation type="submission" date="2017-11" db="EMBL/GenBank/DDBJ databases">
        <title>Infants hospitalized years apart are colonized by the same room-sourced microbial strains.</title>
        <authorList>
            <person name="Brooks B."/>
            <person name="Olm M.R."/>
            <person name="Firek B.A."/>
            <person name="Baker R."/>
            <person name="Thomas B.C."/>
            <person name="Morowitz M.J."/>
            <person name="Banfield J.F."/>
        </authorList>
    </citation>
    <scope>NUCLEOTIDE SEQUENCE [LARGE SCALE GENOMIC DNA]</scope>
    <source>
        <strain evidence="7">S2_009_000_R2_76</strain>
    </source>
</reference>
<evidence type="ECO:0000259" key="6">
    <source>
        <dbReference type="PROSITE" id="PS51007"/>
    </source>
</evidence>
<feature type="non-terminal residue" evidence="7">
    <location>
        <position position="177"/>
    </location>
</feature>
<evidence type="ECO:0000256" key="1">
    <source>
        <dbReference type="ARBA" id="ARBA00022617"/>
    </source>
</evidence>
<keyword evidence="5" id="KW-0812">Transmembrane</keyword>
<proteinExistence type="predicted"/>
<name>A0A2W5GHZ4_9SPHI</name>
<feature type="transmembrane region" description="Helical" evidence="5">
    <location>
        <begin position="145"/>
        <end position="164"/>
    </location>
</feature>
<keyword evidence="5" id="KW-0472">Membrane</keyword>
<dbReference type="EMBL" id="QFOI01000485">
    <property type="protein sequence ID" value="PZP41809.1"/>
    <property type="molecule type" value="Genomic_DNA"/>
</dbReference>
<evidence type="ECO:0000256" key="5">
    <source>
        <dbReference type="SAM" id="Phobius"/>
    </source>
</evidence>
<organism evidence="7 8">
    <name type="scientific">Pseudopedobacter saltans</name>
    <dbReference type="NCBI Taxonomy" id="151895"/>
    <lineage>
        <taxon>Bacteria</taxon>
        <taxon>Pseudomonadati</taxon>
        <taxon>Bacteroidota</taxon>
        <taxon>Sphingobacteriia</taxon>
        <taxon>Sphingobacteriales</taxon>
        <taxon>Sphingobacteriaceae</taxon>
        <taxon>Pseudopedobacter</taxon>
    </lineage>
</organism>
<evidence type="ECO:0000256" key="4">
    <source>
        <dbReference type="PROSITE-ProRule" id="PRU00433"/>
    </source>
</evidence>
<dbReference type="InterPro" id="IPR036909">
    <property type="entry name" value="Cyt_c-like_dom_sf"/>
</dbReference>
<dbReference type="AlphaFoldDB" id="A0A2W5GHZ4"/>